<protein>
    <submittedName>
        <fullName evidence="1">Uncharacterized protein</fullName>
    </submittedName>
</protein>
<accession>A0A645HQE4</accession>
<organism evidence="1">
    <name type="scientific">bioreactor metagenome</name>
    <dbReference type="NCBI Taxonomy" id="1076179"/>
    <lineage>
        <taxon>unclassified sequences</taxon>
        <taxon>metagenomes</taxon>
        <taxon>ecological metagenomes</taxon>
    </lineage>
</organism>
<gene>
    <name evidence="1" type="ORF">SDC9_187996</name>
</gene>
<comment type="caution">
    <text evidence="1">The sequence shown here is derived from an EMBL/GenBank/DDBJ whole genome shotgun (WGS) entry which is preliminary data.</text>
</comment>
<dbReference type="AlphaFoldDB" id="A0A645HQE4"/>
<sequence>MRLTARKTPAILMHADQRINTVRAHANIQDCGLSWHTSRCLCKQIGQMVEVIGTPRNRRTQKPFRNIPICHPIEMRQQRLIQGLYRQRIGKINALFACGGQDEILRQLRRAFAERGKIVATVVTIARV</sequence>
<dbReference type="EMBL" id="VSSQ01096878">
    <property type="protein sequence ID" value="MPN40459.1"/>
    <property type="molecule type" value="Genomic_DNA"/>
</dbReference>
<reference evidence="1" key="1">
    <citation type="submission" date="2019-08" db="EMBL/GenBank/DDBJ databases">
        <authorList>
            <person name="Kucharzyk K."/>
            <person name="Murdoch R.W."/>
            <person name="Higgins S."/>
            <person name="Loffler F."/>
        </authorList>
    </citation>
    <scope>NUCLEOTIDE SEQUENCE</scope>
</reference>
<name>A0A645HQE4_9ZZZZ</name>
<evidence type="ECO:0000313" key="1">
    <source>
        <dbReference type="EMBL" id="MPN40459.1"/>
    </source>
</evidence>
<proteinExistence type="predicted"/>